<evidence type="ECO:0000313" key="2">
    <source>
        <dbReference type="Proteomes" id="UP001175147"/>
    </source>
</evidence>
<reference evidence="1" key="1">
    <citation type="submission" date="2023-07" db="EMBL/GenBank/DDBJ databases">
        <title>Mucosal microbiota of week-old chicken and adult hens.</title>
        <authorList>
            <person name="Volf J."/>
            <person name="Karasova D."/>
            <person name="Crhanova M."/>
            <person name="Faldynova M."/>
            <person name="Prikrylova H."/>
            <person name="Zeman M."/>
            <person name="Babak V."/>
            <person name="Rajova J."/>
            <person name="Rychlik I."/>
        </authorList>
    </citation>
    <scope>NUCLEOTIDE SEQUENCE</scope>
    <source>
        <strain evidence="1">ET902</strain>
    </source>
</reference>
<evidence type="ECO:0000313" key="1">
    <source>
        <dbReference type="EMBL" id="MDO7020954.1"/>
    </source>
</evidence>
<proteinExistence type="predicted"/>
<name>A0ABT8YYL0_9SPIR</name>
<protein>
    <submittedName>
        <fullName evidence="1">Uncharacterized protein</fullName>
    </submittedName>
</protein>
<keyword evidence="2" id="KW-1185">Reference proteome</keyword>
<accession>A0ABT8YYL0</accession>
<gene>
    <name evidence="1" type="ORF">Q5M86_09225</name>
</gene>
<sequence>MKGLIENINKKEADIIKAIIKNSKKEFYNNFNIDNLNDEYIKDIISQYKNSNLENNEDSNIISFILILISAFNCYGENNNIFDREKFSNYIDDIAGKY</sequence>
<dbReference type="Proteomes" id="UP001175147">
    <property type="component" value="Unassembled WGS sequence"/>
</dbReference>
<organism evidence="1 2">
    <name type="scientific">Brachyspira innocens</name>
    <dbReference type="NCBI Taxonomy" id="13264"/>
    <lineage>
        <taxon>Bacteria</taxon>
        <taxon>Pseudomonadati</taxon>
        <taxon>Spirochaetota</taxon>
        <taxon>Spirochaetia</taxon>
        <taxon>Brachyspirales</taxon>
        <taxon>Brachyspiraceae</taxon>
        <taxon>Brachyspira</taxon>
    </lineage>
</organism>
<dbReference type="EMBL" id="JAUPBM010000119">
    <property type="protein sequence ID" value="MDO7020954.1"/>
    <property type="molecule type" value="Genomic_DNA"/>
</dbReference>
<dbReference type="RefSeq" id="WP_304392367.1">
    <property type="nucleotide sequence ID" value="NZ_JAUPBM010000119.1"/>
</dbReference>
<comment type="caution">
    <text evidence="1">The sequence shown here is derived from an EMBL/GenBank/DDBJ whole genome shotgun (WGS) entry which is preliminary data.</text>
</comment>